<keyword evidence="2" id="KW-1185">Reference proteome</keyword>
<dbReference type="EMBL" id="JAHMHQ010000001">
    <property type="protein sequence ID" value="KAK1655873.1"/>
    <property type="molecule type" value="Genomic_DNA"/>
</dbReference>
<evidence type="ECO:0000313" key="2">
    <source>
        <dbReference type="Proteomes" id="UP001243989"/>
    </source>
</evidence>
<comment type="caution">
    <text evidence="1">The sequence shown here is derived from an EMBL/GenBank/DDBJ whole genome shotgun (WGS) entry which is preliminary data.</text>
</comment>
<dbReference type="Proteomes" id="UP001243989">
    <property type="component" value="Unassembled WGS sequence"/>
</dbReference>
<gene>
    <name evidence="1" type="ORF">BDP81DRAFT_413678</name>
</gene>
<organism evidence="1 2">
    <name type="scientific">Colletotrichum phormii</name>
    <dbReference type="NCBI Taxonomy" id="359342"/>
    <lineage>
        <taxon>Eukaryota</taxon>
        <taxon>Fungi</taxon>
        <taxon>Dikarya</taxon>
        <taxon>Ascomycota</taxon>
        <taxon>Pezizomycotina</taxon>
        <taxon>Sordariomycetes</taxon>
        <taxon>Hypocreomycetidae</taxon>
        <taxon>Glomerellales</taxon>
        <taxon>Glomerellaceae</taxon>
        <taxon>Colletotrichum</taxon>
        <taxon>Colletotrichum acutatum species complex</taxon>
    </lineage>
</organism>
<dbReference type="GeneID" id="85474165"/>
<sequence>MYHPRPRGQPGTRSCAWPPLRERRTQYSLGQVPDKRAPRSLVRLSPSQLREEDGWGGVLVVFTFVVQRWFGLSTTSGSQVTLAALASKWEQWQTIVLWSTRLLPIFLLVAGAGRNINSSPRCLSCQSSSRFPISALYQCAIDGESEIRTRADVPSNSSRFRIILATDQSDECIG</sequence>
<dbReference type="RefSeq" id="XP_060451917.1">
    <property type="nucleotide sequence ID" value="XM_060589303.1"/>
</dbReference>
<proteinExistence type="predicted"/>
<reference evidence="1" key="1">
    <citation type="submission" date="2021-06" db="EMBL/GenBank/DDBJ databases">
        <title>Comparative genomics, transcriptomics and evolutionary studies reveal genomic signatures of adaptation to plant cell wall in hemibiotrophic fungi.</title>
        <authorList>
            <consortium name="DOE Joint Genome Institute"/>
            <person name="Baroncelli R."/>
            <person name="Diaz J.F."/>
            <person name="Benocci T."/>
            <person name="Peng M."/>
            <person name="Battaglia E."/>
            <person name="Haridas S."/>
            <person name="Andreopoulos W."/>
            <person name="Labutti K."/>
            <person name="Pangilinan J."/>
            <person name="Floch G.L."/>
            <person name="Makela M.R."/>
            <person name="Henrissat B."/>
            <person name="Grigoriev I.V."/>
            <person name="Crouch J.A."/>
            <person name="De Vries R.P."/>
            <person name="Sukno S.A."/>
            <person name="Thon M.R."/>
        </authorList>
    </citation>
    <scope>NUCLEOTIDE SEQUENCE</scope>
    <source>
        <strain evidence="1">CBS 102054</strain>
    </source>
</reference>
<protein>
    <submittedName>
        <fullName evidence="1">Uncharacterized protein</fullName>
    </submittedName>
</protein>
<accession>A0AAJ0A3N2</accession>
<dbReference type="AlphaFoldDB" id="A0AAJ0A3N2"/>
<evidence type="ECO:0000313" key="1">
    <source>
        <dbReference type="EMBL" id="KAK1655873.1"/>
    </source>
</evidence>
<name>A0AAJ0A3N2_9PEZI</name>